<dbReference type="Gene3D" id="3.90.550.10">
    <property type="entry name" value="Spore Coat Polysaccharide Biosynthesis Protein SpsA, Chain A"/>
    <property type="match status" value="1"/>
</dbReference>
<keyword evidence="2" id="KW-1133">Transmembrane helix</keyword>
<keyword evidence="2" id="KW-0472">Membrane</keyword>
<gene>
    <name evidence="4" type="ORF">Q766_08715</name>
</gene>
<keyword evidence="2" id="KW-0812">Transmembrane</keyword>
<dbReference type="AlphaFoldDB" id="A0A0A2MPG4"/>
<dbReference type="EMBL" id="JRLY01000005">
    <property type="protein sequence ID" value="KGO93373.1"/>
    <property type="molecule type" value="Genomic_DNA"/>
</dbReference>
<comment type="similarity">
    <text evidence="1">Belongs to the glycosyltransferase 2 family. WaaE/KdtX subfamily.</text>
</comment>
<dbReference type="Proteomes" id="UP000030111">
    <property type="component" value="Unassembled WGS sequence"/>
</dbReference>
<dbReference type="OrthoDB" id="9815923at2"/>
<dbReference type="SUPFAM" id="SSF53448">
    <property type="entry name" value="Nucleotide-diphospho-sugar transferases"/>
    <property type="match status" value="1"/>
</dbReference>
<dbReference type="PANTHER" id="PTHR43630:SF2">
    <property type="entry name" value="GLYCOSYLTRANSFERASE"/>
    <property type="match status" value="1"/>
</dbReference>
<feature type="domain" description="Glycosyltransferase 2-like" evidence="3">
    <location>
        <begin position="7"/>
        <end position="128"/>
    </location>
</feature>
<feature type="transmembrane region" description="Helical" evidence="2">
    <location>
        <begin position="219"/>
        <end position="238"/>
    </location>
</feature>
<dbReference type="CDD" id="cd02511">
    <property type="entry name" value="Beta4Glucosyltransferase"/>
    <property type="match status" value="1"/>
</dbReference>
<evidence type="ECO:0000313" key="4">
    <source>
        <dbReference type="EMBL" id="KGO93373.1"/>
    </source>
</evidence>
<keyword evidence="5" id="KW-1185">Reference proteome</keyword>
<protein>
    <recommendedName>
        <fullName evidence="3">Glycosyltransferase 2-like domain-containing protein</fullName>
    </recommendedName>
</protein>
<name>A0A0A2MPG4_9FLAO</name>
<dbReference type="eggNOG" id="COG0463">
    <property type="taxonomic scope" value="Bacteria"/>
</dbReference>
<proteinExistence type="inferred from homology"/>
<evidence type="ECO:0000313" key="5">
    <source>
        <dbReference type="Proteomes" id="UP000030111"/>
    </source>
</evidence>
<comment type="caution">
    <text evidence="4">The sequence shown here is derived from an EMBL/GenBank/DDBJ whole genome shotgun (WGS) entry which is preliminary data.</text>
</comment>
<reference evidence="4 5" key="1">
    <citation type="submission" date="2013-09" db="EMBL/GenBank/DDBJ databases">
        <authorList>
            <person name="Zeng Z."/>
            <person name="Chen C."/>
        </authorList>
    </citation>
    <scope>NUCLEOTIDE SEQUENCE [LARGE SCALE GENOMIC DNA]</scope>
    <source>
        <strain evidence="4 5">WB 4.1-42</strain>
    </source>
</reference>
<dbReference type="RefSeq" id="WP_035738662.1">
    <property type="nucleotide sequence ID" value="NZ_AUGP01000018.1"/>
</dbReference>
<evidence type="ECO:0000256" key="1">
    <source>
        <dbReference type="ARBA" id="ARBA00038494"/>
    </source>
</evidence>
<dbReference type="STRING" id="1121898.GCA_000422725_02096"/>
<organism evidence="4 5">
    <name type="scientific">Flavobacterium subsaxonicum WB 4.1-42 = DSM 21790</name>
    <dbReference type="NCBI Taxonomy" id="1121898"/>
    <lineage>
        <taxon>Bacteria</taxon>
        <taxon>Pseudomonadati</taxon>
        <taxon>Bacteroidota</taxon>
        <taxon>Flavobacteriia</taxon>
        <taxon>Flavobacteriales</taxon>
        <taxon>Flavobacteriaceae</taxon>
        <taxon>Flavobacterium</taxon>
    </lineage>
</organism>
<accession>A0A0A2MPG4</accession>
<dbReference type="InterPro" id="IPR029044">
    <property type="entry name" value="Nucleotide-diphossugar_trans"/>
</dbReference>
<dbReference type="PANTHER" id="PTHR43630">
    <property type="entry name" value="POLY-BETA-1,6-N-ACETYL-D-GLUCOSAMINE SYNTHASE"/>
    <property type="match status" value="1"/>
</dbReference>
<dbReference type="Pfam" id="PF00535">
    <property type="entry name" value="Glycos_transf_2"/>
    <property type="match status" value="1"/>
</dbReference>
<evidence type="ECO:0000259" key="3">
    <source>
        <dbReference type="Pfam" id="PF00535"/>
    </source>
</evidence>
<sequence length="272" mass="31857">MSKIPVTVIIPVKNEELNIVHCLKLISGFDQIMVIDSNSTDNTAKIAAEHGAEVHQFTWDGQFPKKRNWVLRNLPIRNEWVLFLDADEYITDAFVAEIQQAIKNPDYNGYWITFINYFMGRQLKHGDPFKKLPLFRVGKGEYEKIKEDSWSHLDMEVHEHPIIEGKVGQLQSPIIHNDYKGLEHYIAKHNAYSTWEAKRFVALEKEGFGNLTKRQKFKYSLMQSGFLPIIYFIGAYFLKLGFLDGKQGYFFAKYKSYYFLQIQTKINELKKI</sequence>
<dbReference type="InterPro" id="IPR001173">
    <property type="entry name" value="Glyco_trans_2-like"/>
</dbReference>
<evidence type="ECO:0000256" key="2">
    <source>
        <dbReference type="SAM" id="Phobius"/>
    </source>
</evidence>